<dbReference type="GO" id="GO:0016020">
    <property type="term" value="C:membrane"/>
    <property type="evidence" value="ECO:0007669"/>
    <property type="project" value="TreeGrafter"/>
</dbReference>
<dbReference type="GO" id="GO:0004709">
    <property type="term" value="F:MAP kinase kinase kinase activity"/>
    <property type="evidence" value="ECO:0007669"/>
    <property type="project" value="UniProtKB-EC"/>
</dbReference>
<evidence type="ECO:0000256" key="1">
    <source>
        <dbReference type="ARBA" id="ARBA00008511"/>
    </source>
</evidence>
<dbReference type="PANTHER" id="PTHR24348">
    <property type="entry name" value="SERINE/THREONINE-PROTEIN KINASE UNC-51-RELATED"/>
    <property type="match status" value="1"/>
</dbReference>
<organism evidence="9 10">
    <name type="scientific">Ichthyophthirius multifiliis</name>
    <name type="common">White spot disease agent</name>
    <name type="synonym">Ich</name>
    <dbReference type="NCBI Taxonomy" id="5932"/>
    <lineage>
        <taxon>Eukaryota</taxon>
        <taxon>Sar</taxon>
        <taxon>Alveolata</taxon>
        <taxon>Ciliophora</taxon>
        <taxon>Intramacronucleata</taxon>
        <taxon>Oligohymenophorea</taxon>
        <taxon>Hymenostomatida</taxon>
        <taxon>Ophryoglenina</taxon>
        <taxon>Ichthyophthirius</taxon>
    </lineage>
</organism>
<keyword evidence="4 7" id="KW-0547">Nucleotide-binding</keyword>
<dbReference type="eggNOG" id="KOG0595">
    <property type="taxonomic scope" value="Eukaryota"/>
</dbReference>
<dbReference type="InParanoid" id="G0R4R9"/>
<evidence type="ECO:0000256" key="3">
    <source>
        <dbReference type="ARBA" id="ARBA00022679"/>
    </source>
</evidence>
<name>G0R4R9_ICHMU</name>
<evidence type="ECO:0000313" key="10">
    <source>
        <dbReference type="Proteomes" id="UP000008983"/>
    </source>
</evidence>
<evidence type="ECO:0000259" key="8">
    <source>
        <dbReference type="PROSITE" id="PS50011"/>
    </source>
</evidence>
<dbReference type="GO" id="GO:0005524">
    <property type="term" value="F:ATP binding"/>
    <property type="evidence" value="ECO:0007669"/>
    <property type="project" value="UniProtKB-UniRule"/>
</dbReference>
<dbReference type="Gene3D" id="1.10.510.10">
    <property type="entry name" value="Transferase(Phosphotransferase) domain 1"/>
    <property type="match status" value="1"/>
</dbReference>
<dbReference type="RefSeq" id="XP_004024991.1">
    <property type="nucleotide sequence ID" value="XM_004024942.1"/>
</dbReference>
<dbReference type="InterPro" id="IPR045269">
    <property type="entry name" value="Atg1-like"/>
</dbReference>
<evidence type="ECO:0000256" key="7">
    <source>
        <dbReference type="PROSITE-ProRule" id="PRU10141"/>
    </source>
</evidence>
<dbReference type="PROSITE" id="PS50011">
    <property type="entry name" value="PROTEIN_KINASE_DOM"/>
    <property type="match status" value="1"/>
</dbReference>
<evidence type="ECO:0000256" key="6">
    <source>
        <dbReference type="ARBA" id="ARBA00022840"/>
    </source>
</evidence>
<dbReference type="FunFam" id="1.10.510.10:FF:000571">
    <property type="entry name" value="Maternal embryonic leucine zipper kinase"/>
    <property type="match status" value="1"/>
</dbReference>
<keyword evidence="6 7" id="KW-0067">ATP-binding</keyword>
<dbReference type="OrthoDB" id="5135119at2759"/>
<dbReference type="Pfam" id="PF18201">
    <property type="entry name" value="PIH1_CS"/>
    <property type="match status" value="1"/>
</dbReference>
<comment type="similarity">
    <text evidence="1">Belongs to the PIH1 family.</text>
</comment>
<dbReference type="GeneID" id="14903603"/>
<dbReference type="PROSITE" id="PS00108">
    <property type="entry name" value="PROTEIN_KINASE_ST"/>
    <property type="match status" value="1"/>
</dbReference>
<dbReference type="GO" id="GO:0005776">
    <property type="term" value="C:autophagosome"/>
    <property type="evidence" value="ECO:0007669"/>
    <property type="project" value="TreeGrafter"/>
</dbReference>
<evidence type="ECO:0000256" key="4">
    <source>
        <dbReference type="ARBA" id="ARBA00022741"/>
    </source>
</evidence>
<dbReference type="GO" id="GO:0010506">
    <property type="term" value="P:regulation of autophagy"/>
    <property type="evidence" value="ECO:0007669"/>
    <property type="project" value="InterPro"/>
</dbReference>
<dbReference type="GO" id="GO:0000045">
    <property type="term" value="P:autophagosome assembly"/>
    <property type="evidence" value="ECO:0007669"/>
    <property type="project" value="TreeGrafter"/>
</dbReference>
<dbReference type="Proteomes" id="UP000008983">
    <property type="component" value="Unassembled WGS sequence"/>
</dbReference>
<dbReference type="GO" id="GO:0000407">
    <property type="term" value="C:phagophore assembly site"/>
    <property type="evidence" value="ECO:0007669"/>
    <property type="project" value="TreeGrafter"/>
</dbReference>
<dbReference type="SMART" id="SM00220">
    <property type="entry name" value="S_TKc"/>
    <property type="match status" value="1"/>
</dbReference>
<keyword evidence="10" id="KW-1185">Reference proteome</keyword>
<accession>G0R4R9</accession>
<dbReference type="OMA" id="CESCTHH"/>
<dbReference type="PANTHER" id="PTHR24348:SF22">
    <property type="entry name" value="NON-SPECIFIC SERINE_THREONINE PROTEIN KINASE"/>
    <property type="match status" value="1"/>
</dbReference>
<dbReference type="InterPro" id="IPR012981">
    <property type="entry name" value="PIH1_N"/>
</dbReference>
<dbReference type="STRING" id="857967.G0R4R9"/>
<evidence type="ECO:0000256" key="2">
    <source>
        <dbReference type="ARBA" id="ARBA00011245"/>
    </source>
</evidence>
<evidence type="ECO:0000313" key="9">
    <source>
        <dbReference type="EMBL" id="EGR27539.1"/>
    </source>
</evidence>
<dbReference type="InterPro" id="IPR017441">
    <property type="entry name" value="Protein_kinase_ATP_BS"/>
</dbReference>
<dbReference type="PROSITE" id="PS00107">
    <property type="entry name" value="PROTEIN_KINASE_ATP"/>
    <property type="match status" value="1"/>
</dbReference>
<sequence length="812" mass="94716">MQEEDKSWTNKKVDHFVVVNSVLGKGAFGKVYRGFFAEDETKLVAAKAISIKSISDSGKMLELIKREISILQKISSPYIVCLYDVARTSNNLYMFLEYCRDGDLKEYLKKKEGKRLAEPEALLFFRHIVEGFKELQKNKIIHRDVKPANIMLDNGIAKLCDFGFSRVIEKDDPALLSRLGSPLYMAPQILDGVPFNSKCDVWSVGIVFYETLYGHTPWTGENQVNLLQNIKNLPLKFPDQPIRSKEVKELLKGMLKVSENERLSWEELDKNEGFSDLVWQIYKNSTEYQSTLKLINTDIQHSVSFYEEIFKKTKDILQKQLQKETNNEVKDYINKFLMIMDKKFELDEKFKGVFKQNTKEIAYVLQELVDKNKADKQILVLTRYIQICNNPYMEFNNASFDFNKFYEEIEHNSEEELRKSVSSNNNGPSLDKFSDEELLNIINNNPEIKKQYEELLTKHQTEISQKQYSQSKPMNSKEYIKIEKNLDKYLDKEGGIVIEGEPKFVFKTFEKQTKEKIFINILTHPIIDAPEEKFLIDYENQPGIRVPMSLGRLKEDSDRKGDCCKVIDAIINPGICENIQKETQLCIFFVQLLQGYCEQKYKINLDEKFTQPKLKYKGKSIEFQRVKGKKAPKIQQLSEEESQMQAEIEKSGKKLINEMKTQNNNLNLKGQIPNWTLKMVYADNLQGEEYDGDFDIEKLLYMQLEIEMPLLVTGKHIILELNEKNLFLKNGKFYELALRFPLRVDKQNCKAVFNYETRCLFVKLCILKAIEIQDEKDINNNFGKDNINNNQDIHVNIGQKIQLNNDMLDDLV</sequence>
<protein>
    <submittedName>
        <fullName evidence="9">Protein kinase domain protein</fullName>
        <ecNumber evidence="9">2.7.11.25</ecNumber>
    </submittedName>
</protein>
<proteinExistence type="inferred from homology"/>
<comment type="subunit">
    <text evidence="2">Monomer.</text>
</comment>
<feature type="binding site" evidence="7">
    <location>
        <position position="47"/>
    </location>
    <ligand>
        <name>ATP</name>
        <dbReference type="ChEBI" id="CHEBI:30616"/>
    </ligand>
</feature>
<dbReference type="InterPro" id="IPR000719">
    <property type="entry name" value="Prot_kinase_dom"/>
</dbReference>
<keyword evidence="3 9" id="KW-0808">Transferase</keyword>
<evidence type="ECO:0000256" key="5">
    <source>
        <dbReference type="ARBA" id="ARBA00022777"/>
    </source>
</evidence>
<dbReference type="Pfam" id="PF00069">
    <property type="entry name" value="Pkinase"/>
    <property type="match status" value="1"/>
</dbReference>
<feature type="domain" description="Protein kinase" evidence="8">
    <location>
        <begin position="17"/>
        <end position="274"/>
    </location>
</feature>
<dbReference type="EC" id="2.7.11.25" evidence="9"/>
<dbReference type="InterPro" id="IPR008271">
    <property type="entry name" value="Ser/Thr_kinase_AS"/>
</dbReference>
<dbReference type="SMR" id="G0R4R9"/>
<reference evidence="9 10" key="1">
    <citation type="submission" date="2011-07" db="EMBL/GenBank/DDBJ databases">
        <authorList>
            <person name="Coyne R."/>
            <person name="Brami D."/>
            <person name="Johnson J."/>
            <person name="Hostetler J."/>
            <person name="Hannick L."/>
            <person name="Clark T."/>
            <person name="Cassidy-Hanley D."/>
            <person name="Inman J."/>
        </authorList>
    </citation>
    <scope>NUCLEOTIDE SEQUENCE [LARGE SCALE GENOMIC DNA]</scope>
    <source>
        <strain evidence="9 10">G5</strain>
    </source>
</reference>
<keyword evidence="5 9" id="KW-0418">Kinase</keyword>
<gene>
    <name evidence="9" type="ORF">IMG5_194470</name>
</gene>
<dbReference type="SUPFAM" id="SSF56112">
    <property type="entry name" value="Protein kinase-like (PK-like)"/>
    <property type="match status" value="1"/>
</dbReference>
<dbReference type="InterPro" id="IPR041442">
    <property type="entry name" value="PIH1D1/2/3_CS-like"/>
</dbReference>
<dbReference type="EMBL" id="GL984354">
    <property type="protein sequence ID" value="EGR27539.1"/>
    <property type="molecule type" value="Genomic_DNA"/>
</dbReference>
<dbReference type="InterPro" id="IPR011009">
    <property type="entry name" value="Kinase-like_dom_sf"/>
</dbReference>
<dbReference type="GO" id="GO:0005829">
    <property type="term" value="C:cytosol"/>
    <property type="evidence" value="ECO:0007669"/>
    <property type="project" value="TreeGrafter"/>
</dbReference>
<dbReference type="AlphaFoldDB" id="G0R4R9"/>
<dbReference type="Pfam" id="PF08190">
    <property type="entry name" value="PIH1"/>
    <property type="match status" value="1"/>
</dbReference>